<dbReference type="PRINTS" id="PR00368">
    <property type="entry name" value="FADPNR"/>
</dbReference>
<reference evidence="11 12" key="1">
    <citation type="submission" date="2018-11" db="EMBL/GenBank/DDBJ databases">
        <authorList>
            <person name="Jang G.I."/>
            <person name="Hwang C.Y."/>
        </authorList>
    </citation>
    <scope>NUCLEOTIDE SEQUENCE [LARGE SCALE GENOMIC DNA]</scope>
    <source>
        <strain evidence="11 12">SSM26</strain>
    </source>
</reference>
<dbReference type="Pfam" id="PF18113">
    <property type="entry name" value="Rbx_binding"/>
    <property type="match status" value="1"/>
</dbReference>
<comment type="cofactor">
    <cofactor evidence="1">
        <name>FAD</name>
        <dbReference type="ChEBI" id="CHEBI:57692"/>
    </cofactor>
</comment>
<sequence length="388" mass="41144">MSDEAPLVIVGTGLAGYNLAKEVRKLDADRELVLVTADDGRFYSKPMLSNGFAKGKKADELAMQDAAAMSDQLSAQIFTHTQVTAIDAERRVLQLGERQQPYSDLVLALGAAPRQLPWADALGERLLSVNDLQDYSRFRSALEGKHDVLIIGAGLIGCEFANDLLSGGYAVTVVASDPYLMPQLIPEPVAAAVQARLEALGAVFHLGCAIESLAVAEHGVSLRLDDGSEIRADQALSAIGLTPRLALAETAGLEIGRGIIVDRALATSQPHIYALGDCAEVQGLNLMYVMPLMTAARALAKTLCGTVTEVSYPAMPVMVKTPACPLVVTPPLTAASGHWRTTGEDGDLQALFHDDQGQLHGFALTGSKVAEKLKLTRELPGWLVAAQA</sequence>
<evidence type="ECO:0000256" key="3">
    <source>
        <dbReference type="ARBA" id="ARBA00006442"/>
    </source>
</evidence>
<dbReference type="InterPro" id="IPR050260">
    <property type="entry name" value="FAD-bd_OxRdtase"/>
</dbReference>
<keyword evidence="5" id="KW-0285">Flavoprotein</keyword>
<comment type="similarity">
    <text evidence="3">Belongs to the FAD-dependent oxidoreductase family.</text>
</comment>
<dbReference type="Gene3D" id="3.50.50.60">
    <property type="entry name" value="FAD/NAD(P)-binding domain"/>
    <property type="match status" value="2"/>
</dbReference>
<gene>
    <name evidence="11" type="ORF">EF096_02910</name>
</gene>
<dbReference type="Proteomes" id="UP000275199">
    <property type="component" value="Unassembled WGS sequence"/>
</dbReference>
<evidence type="ECO:0000256" key="8">
    <source>
        <dbReference type="ARBA" id="ARBA00023027"/>
    </source>
</evidence>
<proteinExistence type="inferred from homology"/>
<evidence type="ECO:0000256" key="4">
    <source>
        <dbReference type="ARBA" id="ARBA00022490"/>
    </source>
</evidence>
<dbReference type="SUPFAM" id="SSF51905">
    <property type="entry name" value="FAD/NAD(P)-binding domain"/>
    <property type="match status" value="1"/>
</dbReference>
<dbReference type="PANTHER" id="PTHR43429:SF3">
    <property type="entry name" value="NITRITE REDUCTASE [NAD(P)H]"/>
    <property type="match status" value="1"/>
</dbReference>
<organism evidence="11 12">
    <name type="scientific">Pseudomonas neustonica</name>
    <dbReference type="NCBI Taxonomy" id="2487346"/>
    <lineage>
        <taxon>Bacteria</taxon>
        <taxon>Pseudomonadati</taxon>
        <taxon>Pseudomonadota</taxon>
        <taxon>Gammaproteobacteria</taxon>
        <taxon>Pseudomonadales</taxon>
        <taxon>Pseudomonadaceae</taxon>
        <taxon>Pseudomonas</taxon>
    </lineage>
</organism>
<dbReference type="PRINTS" id="PR00411">
    <property type="entry name" value="PNDRDTASEI"/>
</dbReference>
<dbReference type="Pfam" id="PF07992">
    <property type="entry name" value="Pyr_redox_2"/>
    <property type="match status" value="1"/>
</dbReference>
<evidence type="ECO:0000256" key="7">
    <source>
        <dbReference type="ARBA" id="ARBA00023002"/>
    </source>
</evidence>
<evidence type="ECO:0000256" key="5">
    <source>
        <dbReference type="ARBA" id="ARBA00022630"/>
    </source>
</evidence>
<feature type="domain" description="FAD/NAD(P)-binding" evidence="9">
    <location>
        <begin position="7"/>
        <end position="287"/>
    </location>
</feature>
<keyword evidence="12" id="KW-1185">Reference proteome</keyword>
<name>A0ABX9XPG2_9PSED</name>
<dbReference type="PANTHER" id="PTHR43429">
    <property type="entry name" value="PYRIDINE NUCLEOTIDE-DISULFIDE OXIDOREDUCTASE DOMAIN-CONTAINING"/>
    <property type="match status" value="1"/>
</dbReference>
<dbReference type="InterPro" id="IPR023753">
    <property type="entry name" value="FAD/NAD-binding_dom"/>
</dbReference>
<dbReference type="RefSeq" id="WP_123888118.1">
    <property type="nucleotide sequence ID" value="NZ_RKKU01000002.1"/>
</dbReference>
<keyword evidence="8" id="KW-0520">NAD</keyword>
<evidence type="ECO:0000256" key="1">
    <source>
        <dbReference type="ARBA" id="ARBA00001974"/>
    </source>
</evidence>
<evidence type="ECO:0000256" key="6">
    <source>
        <dbReference type="ARBA" id="ARBA00022827"/>
    </source>
</evidence>
<keyword evidence="6" id="KW-0274">FAD</keyword>
<dbReference type="InterPro" id="IPR041364">
    <property type="entry name" value="Rbx-bd"/>
</dbReference>
<keyword evidence="4" id="KW-0963">Cytoplasm</keyword>
<keyword evidence="7" id="KW-0560">Oxidoreductase</keyword>
<evidence type="ECO:0000313" key="12">
    <source>
        <dbReference type="Proteomes" id="UP000275199"/>
    </source>
</evidence>
<dbReference type="EMBL" id="RKKU01000002">
    <property type="protein sequence ID" value="ROZ87830.1"/>
    <property type="molecule type" value="Genomic_DNA"/>
</dbReference>
<dbReference type="InterPro" id="IPR036188">
    <property type="entry name" value="FAD/NAD-bd_sf"/>
</dbReference>
<comment type="caution">
    <text evidence="11">The sequence shown here is derived from an EMBL/GenBank/DDBJ whole genome shotgun (WGS) entry which is preliminary data.</text>
</comment>
<protein>
    <submittedName>
        <fullName evidence="11">FAD-dependent oxidoreductase</fullName>
    </submittedName>
</protein>
<evidence type="ECO:0000259" key="9">
    <source>
        <dbReference type="Pfam" id="PF07992"/>
    </source>
</evidence>
<evidence type="ECO:0000256" key="2">
    <source>
        <dbReference type="ARBA" id="ARBA00004496"/>
    </source>
</evidence>
<evidence type="ECO:0000259" key="10">
    <source>
        <dbReference type="Pfam" id="PF18113"/>
    </source>
</evidence>
<dbReference type="Gene3D" id="3.30.390.120">
    <property type="match status" value="1"/>
</dbReference>
<accession>A0ABX9XPG2</accession>
<comment type="subcellular location">
    <subcellularLocation>
        <location evidence="2">Cytoplasm</location>
    </subcellularLocation>
</comment>
<feature type="domain" description="Rubredoxin binding" evidence="10">
    <location>
        <begin position="309"/>
        <end position="379"/>
    </location>
</feature>
<evidence type="ECO:0000313" key="11">
    <source>
        <dbReference type="EMBL" id="ROZ87830.1"/>
    </source>
</evidence>